<dbReference type="PANTHER" id="PTHR42973">
    <property type="entry name" value="BINDING OXIDOREDUCTASE, PUTATIVE (AFU_ORTHOLOGUE AFUA_1G17690)-RELATED"/>
    <property type="match status" value="1"/>
</dbReference>
<proteinExistence type="inferred from homology"/>
<dbReference type="AlphaFoldDB" id="A0A8H6W8B5"/>
<dbReference type="PANTHER" id="PTHR42973:SF17">
    <property type="entry name" value="OXIDASE, PUTATIVE (AFU_ORTHOLOGUE AFUA_6G14340)-RELATED"/>
    <property type="match status" value="1"/>
</dbReference>
<dbReference type="InterPro" id="IPR016166">
    <property type="entry name" value="FAD-bd_PCMH"/>
</dbReference>
<feature type="compositionally biased region" description="Low complexity" evidence="5">
    <location>
        <begin position="493"/>
        <end position="521"/>
    </location>
</feature>
<feature type="domain" description="FAD-binding PCMH-type" evidence="7">
    <location>
        <begin position="60"/>
        <end position="233"/>
    </location>
</feature>
<organism evidence="8 9">
    <name type="scientific">Mycena indigotica</name>
    <dbReference type="NCBI Taxonomy" id="2126181"/>
    <lineage>
        <taxon>Eukaryota</taxon>
        <taxon>Fungi</taxon>
        <taxon>Dikarya</taxon>
        <taxon>Basidiomycota</taxon>
        <taxon>Agaricomycotina</taxon>
        <taxon>Agaricomycetes</taxon>
        <taxon>Agaricomycetidae</taxon>
        <taxon>Agaricales</taxon>
        <taxon>Marasmiineae</taxon>
        <taxon>Mycenaceae</taxon>
        <taxon>Mycena</taxon>
    </lineage>
</organism>
<evidence type="ECO:0000313" key="9">
    <source>
        <dbReference type="Proteomes" id="UP000636479"/>
    </source>
</evidence>
<gene>
    <name evidence="8" type="ORF">MIND_00321700</name>
</gene>
<dbReference type="RefSeq" id="XP_037222959.1">
    <property type="nucleotide sequence ID" value="XM_037360074.1"/>
</dbReference>
<evidence type="ECO:0000256" key="2">
    <source>
        <dbReference type="ARBA" id="ARBA00022630"/>
    </source>
</evidence>
<protein>
    <submittedName>
        <fullName evidence="8">Reticuline oxidase</fullName>
    </submittedName>
</protein>
<dbReference type="InterPro" id="IPR036318">
    <property type="entry name" value="FAD-bd_PCMH-like_sf"/>
</dbReference>
<dbReference type="GeneID" id="59342590"/>
<reference evidence="8" key="1">
    <citation type="submission" date="2020-05" db="EMBL/GenBank/DDBJ databases">
        <title>Mycena genomes resolve the evolution of fungal bioluminescence.</title>
        <authorList>
            <person name="Tsai I.J."/>
        </authorList>
    </citation>
    <scope>NUCLEOTIDE SEQUENCE</scope>
    <source>
        <strain evidence="8">171206Taipei</strain>
    </source>
</reference>
<dbReference type="InterPro" id="IPR050416">
    <property type="entry name" value="FAD-linked_Oxidoreductase"/>
</dbReference>
<dbReference type="Gene3D" id="3.40.462.20">
    <property type="match status" value="1"/>
</dbReference>
<dbReference type="SUPFAM" id="SSF56176">
    <property type="entry name" value="FAD-binding/transporter-associated domain-like"/>
    <property type="match status" value="1"/>
</dbReference>
<evidence type="ECO:0000256" key="1">
    <source>
        <dbReference type="ARBA" id="ARBA00005466"/>
    </source>
</evidence>
<keyword evidence="2" id="KW-0285">Flavoprotein</keyword>
<evidence type="ECO:0000313" key="8">
    <source>
        <dbReference type="EMBL" id="KAF7309509.1"/>
    </source>
</evidence>
<accession>A0A8H6W8B5</accession>
<dbReference type="InterPro" id="IPR016169">
    <property type="entry name" value="FAD-bd_PCMH_sub2"/>
</dbReference>
<feature type="region of interest" description="Disordered" evidence="5">
    <location>
        <begin position="484"/>
        <end position="522"/>
    </location>
</feature>
<dbReference type="InterPro" id="IPR006094">
    <property type="entry name" value="Oxid_FAD_bind_N"/>
</dbReference>
<keyword evidence="4" id="KW-0560">Oxidoreductase</keyword>
<name>A0A8H6W8B5_9AGAR</name>
<evidence type="ECO:0000256" key="6">
    <source>
        <dbReference type="SAM" id="SignalP"/>
    </source>
</evidence>
<keyword evidence="3" id="KW-0274">FAD</keyword>
<feature type="chain" id="PRO_5034048920" evidence="6">
    <location>
        <begin position="17"/>
        <end position="545"/>
    </location>
</feature>
<dbReference type="OrthoDB" id="415825at2759"/>
<dbReference type="GO" id="GO:0016491">
    <property type="term" value="F:oxidoreductase activity"/>
    <property type="evidence" value="ECO:0007669"/>
    <property type="project" value="UniProtKB-KW"/>
</dbReference>
<comment type="similarity">
    <text evidence="1">Belongs to the oxygen-dependent FAD-linked oxidoreductase family.</text>
</comment>
<evidence type="ECO:0000256" key="3">
    <source>
        <dbReference type="ARBA" id="ARBA00022827"/>
    </source>
</evidence>
<evidence type="ECO:0000256" key="4">
    <source>
        <dbReference type="ARBA" id="ARBA00023002"/>
    </source>
</evidence>
<keyword evidence="6" id="KW-0732">Signal</keyword>
<dbReference type="Pfam" id="PF08031">
    <property type="entry name" value="BBE"/>
    <property type="match status" value="1"/>
</dbReference>
<keyword evidence="9" id="KW-1185">Reference proteome</keyword>
<dbReference type="Proteomes" id="UP000636479">
    <property type="component" value="Unassembled WGS sequence"/>
</dbReference>
<dbReference type="InterPro" id="IPR012951">
    <property type="entry name" value="BBE"/>
</dbReference>
<evidence type="ECO:0000259" key="7">
    <source>
        <dbReference type="PROSITE" id="PS51387"/>
    </source>
</evidence>
<dbReference type="PROSITE" id="PS51387">
    <property type="entry name" value="FAD_PCMH"/>
    <property type="match status" value="1"/>
</dbReference>
<dbReference type="Pfam" id="PF01565">
    <property type="entry name" value="FAD_binding_4"/>
    <property type="match status" value="1"/>
</dbReference>
<sequence>MPILLAILCLVAGGLAAPANPTQLQTCLNQIFNATSAGSVHYPSDALYQLLYVKAYNTDIPVTPVAITQPKTVQVVSNVVQCAAASGVKVQPRSGGHSYGNYGIGGEDGAVVVDLVYFQKFMMDNTTWQATIGAGTLLADVTSRLHNAGKRAIAHGTCPQVGIGGHATIGGLGPISRQWGSTLDHVLEVEIVLANGTIIRANSSHNPDVFWAVKGAAASFGIVTEFVFRTHPEVGNAVVYSYKLLLGSHASHASTFAAWQSIISDANLDRRLASQVIIFQLGMIISGTFFGSREEFNALNFTARLSGNSTDVAVSVLDSWLGIVGNWAETEALKVVGGISGPFYSKSLAFKSTDLIAGSAINEFFAYLDKANKGTLIWFAIFDVEGGAINDVAQDATAYAHRDAQFYLQTYAIGIGSLSDATRTFVQTMSDIITRSLPGLTGAYAGYVDPRLTDGQQQYWGTNLPRLQTIKAIIDPDDVFHNPQSVRPVVSKTPSTNTTTSTSADAANSTTPTSSQSSSSALRRRRGTSMFLGLSWVLFSVALLL</sequence>
<dbReference type="EMBL" id="JACAZF010000003">
    <property type="protein sequence ID" value="KAF7309509.1"/>
    <property type="molecule type" value="Genomic_DNA"/>
</dbReference>
<comment type="caution">
    <text evidence="8">The sequence shown here is derived from an EMBL/GenBank/DDBJ whole genome shotgun (WGS) entry which is preliminary data.</text>
</comment>
<dbReference type="Gene3D" id="3.30.465.10">
    <property type="match status" value="1"/>
</dbReference>
<dbReference type="GO" id="GO:0071949">
    <property type="term" value="F:FAD binding"/>
    <property type="evidence" value="ECO:0007669"/>
    <property type="project" value="InterPro"/>
</dbReference>
<evidence type="ECO:0000256" key="5">
    <source>
        <dbReference type="SAM" id="MobiDB-lite"/>
    </source>
</evidence>
<feature type="signal peptide" evidence="6">
    <location>
        <begin position="1"/>
        <end position="16"/>
    </location>
</feature>